<dbReference type="InterPro" id="IPR001754">
    <property type="entry name" value="OMPdeCOase_dom"/>
</dbReference>
<dbReference type="CDD" id="cd06223">
    <property type="entry name" value="PRTases_typeI"/>
    <property type="match status" value="1"/>
</dbReference>
<dbReference type="AlphaFoldDB" id="A0A4E0RB51"/>
<name>A0A4E0RB51_FASHE</name>
<evidence type="ECO:0000256" key="5">
    <source>
        <dbReference type="ARBA" id="ARBA00022975"/>
    </source>
</evidence>
<feature type="binding site" evidence="8">
    <location>
        <position position="977"/>
    </location>
    <ligand>
        <name>substrate</name>
    </ligand>
</feature>
<comment type="pathway">
    <text evidence="1 9">Pyrimidine metabolism; UMP biosynthesis via de novo pathway; UMP from orotate: step 2/2.</text>
</comment>
<evidence type="ECO:0000256" key="7">
    <source>
        <dbReference type="PIRSR" id="PIRSR614732-1"/>
    </source>
</evidence>
<dbReference type="GO" id="GO:0006207">
    <property type="term" value="P:'de novo' pyrimidine nucleobase biosynthetic process"/>
    <property type="evidence" value="ECO:0007669"/>
    <property type="project" value="InterPro"/>
</dbReference>
<feature type="region of interest" description="Disordered" evidence="11">
    <location>
        <begin position="201"/>
        <end position="224"/>
    </location>
</feature>
<evidence type="ECO:0000313" key="14">
    <source>
        <dbReference type="Proteomes" id="UP000230066"/>
    </source>
</evidence>
<dbReference type="SMART" id="SM00934">
    <property type="entry name" value="OMPdecase"/>
    <property type="match status" value="1"/>
</dbReference>
<feature type="active site" description="For OMPdecase activity" evidence="7">
    <location>
        <position position="1032"/>
    </location>
</feature>
<evidence type="ECO:0000256" key="4">
    <source>
        <dbReference type="ARBA" id="ARBA00022793"/>
    </source>
</evidence>
<evidence type="ECO:0000256" key="10">
    <source>
        <dbReference type="SAM" id="Coils"/>
    </source>
</evidence>
<protein>
    <recommendedName>
        <fullName evidence="9">Orotidine 5'-phosphate decarboxylase</fullName>
        <ecNumber evidence="9">4.1.1.23</ecNumber>
    </recommendedName>
</protein>
<keyword evidence="5 9" id="KW-0665">Pyrimidine biosynthesis</keyword>
<dbReference type="SUPFAM" id="SSF53271">
    <property type="entry name" value="PRTase-like"/>
    <property type="match status" value="1"/>
</dbReference>
<feature type="region of interest" description="Disordered" evidence="11">
    <location>
        <begin position="286"/>
        <end position="307"/>
    </location>
</feature>
<evidence type="ECO:0000313" key="13">
    <source>
        <dbReference type="EMBL" id="THD23905.1"/>
    </source>
</evidence>
<feature type="binding site" evidence="8">
    <location>
        <position position="1100"/>
    </location>
    <ligand>
        <name>substrate</name>
    </ligand>
</feature>
<feature type="active site" description="For OMPdecase activity" evidence="7">
    <location>
        <position position="1034"/>
    </location>
</feature>
<feature type="coiled-coil region" evidence="10">
    <location>
        <begin position="84"/>
        <end position="161"/>
    </location>
</feature>
<proteinExistence type="inferred from homology"/>
<evidence type="ECO:0000256" key="2">
    <source>
        <dbReference type="ARBA" id="ARBA00006221"/>
    </source>
</evidence>
<evidence type="ECO:0000256" key="3">
    <source>
        <dbReference type="ARBA" id="ARBA00009769"/>
    </source>
</evidence>
<comment type="catalytic activity">
    <reaction evidence="9">
        <text>orotidine 5'-phosphate + H(+) = UMP + CO2</text>
        <dbReference type="Rhea" id="RHEA:11596"/>
        <dbReference type="ChEBI" id="CHEBI:15378"/>
        <dbReference type="ChEBI" id="CHEBI:16526"/>
        <dbReference type="ChEBI" id="CHEBI:57538"/>
        <dbReference type="ChEBI" id="CHEBI:57865"/>
        <dbReference type="EC" id="4.1.1.23"/>
    </reaction>
</comment>
<dbReference type="EMBL" id="JXXN02001880">
    <property type="protein sequence ID" value="THD23905.1"/>
    <property type="molecule type" value="Genomic_DNA"/>
</dbReference>
<dbReference type="Gene3D" id="3.40.50.2020">
    <property type="match status" value="2"/>
</dbReference>
<dbReference type="SUPFAM" id="SSF51366">
    <property type="entry name" value="Ribulose-phoshate binding barrel"/>
    <property type="match status" value="1"/>
</dbReference>
<gene>
    <name evidence="13" type="ORF">D915_005434</name>
</gene>
<dbReference type="EC" id="4.1.1.23" evidence="9"/>
<dbReference type="PANTHER" id="PTHR19278:SF33">
    <property type="entry name" value="OROTATE PHOSPHORIBOSYLTRANSFERASE"/>
    <property type="match status" value="1"/>
</dbReference>
<dbReference type="InterPro" id="IPR011060">
    <property type="entry name" value="RibuloseP-bd_barrel"/>
</dbReference>
<evidence type="ECO:0000256" key="8">
    <source>
        <dbReference type="PIRSR" id="PIRSR614732-2"/>
    </source>
</evidence>
<keyword evidence="6 9" id="KW-0456">Lyase</keyword>
<dbReference type="InterPro" id="IPR018089">
    <property type="entry name" value="OMPdecase_AS"/>
</dbReference>
<feature type="domain" description="Orotidine 5'-phosphate decarboxylase" evidence="12">
    <location>
        <begin position="971"/>
        <end position="1205"/>
    </location>
</feature>
<comment type="similarity">
    <text evidence="3">In the C-terminal section; belongs to the OMP decarboxylase family.</text>
</comment>
<comment type="similarity">
    <text evidence="9">Belongs to the OMP decarboxylase family.</text>
</comment>
<comment type="caution">
    <text evidence="13">The sequence shown here is derived from an EMBL/GenBank/DDBJ whole genome shotgun (WGS) entry which is preliminary data.</text>
</comment>
<dbReference type="Proteomes" id="UP000230066">
    <property type="component" value="Unassembled WGS sequence"/>
</dbReference>
<reference evidence="13" key="1">
    <citation type="submission" date="2019-03" db="EMBL/GenBank/DDBJ databases">
        <title>Improved annotation for the trematode Fasciola hepatica.</title>
        <authorList>
            <person name="Choi Y.-J."/>
            <person name="Martin J."/>
            <person name="Mitreva M."/>
        </authorList>
    </citation>
    <scope>NUCLEOTIDE SEQUENCE [LARGE SCALE GENOMIC DNA]</scope>
</reference>
<keyword evidence="4 9" id="KW-0210">Decarboxylase</keyword>
<keyword evidence="10" id="KW-0175">Coiled coil</keyword>
<dbReference type="InterPro" id="IPR000836">
    <property type="entry name" value="PRTase_dom"/>
</dbReference>
<dbReference type="GO" id="GO:0004588">
    <property type="term" value="F:orotate phosphoribosyltransferase activity"/>
    <property type="evidence" value="ECO:0007669"/>
    <property type="project" value="TreeGrafter"/>
</dbReference>
<dbReference type="Pfam" id="PF00215">
    <property type="entry name" value="OMPdecase"/>
    <property type="match status" value="1"/>
</dbReference>
<dbReference type="PANTHER" id="PTHR19278">
    <property type="entry name" value="OROTATE PHOSPHORIBOSYLTRANSFERASE"/>
    <property type="match status" value="1"/>
</dbReference>
<evidence type="ECO:0000259" key="12">
    <source>
        <dbReference type="SMART" id="SM00934"/>
    </source>
</evidence>
<feature type="binding site" evidence="8">
    <location>
        <position position="1162"/>
    </location>
    <ligand>
        <name>substrate</name>
    </ligand>
</feature>
<comment type="similarity">
    <text evidence="2">In the N-terminal section; belongs to the purine/pyrimidine phosphoribosyltransferase family.</text>
</comment>
<evidence type="ECO:0000256" key="1">
    <source>
        <dbReference type="ARBA" id="ARBA00004861"/>
    </source>
</evidence>
<accession>A0A4E0RB51</accession>
<feature type="binding site" evidence="8">
    <location>
        <position position="1152"/>
    </location>
    <ligand>
        <name>substrate</name>
    </ligand>
</feature>
<evidence type="ECO:0000256" key="11">
    <source>
        <dbReference type="SAM" id="MobiDB-lite"/>
    </source>
</evidence>
<feature type="active site" description="For OMPdecase activity" evidence="7">
    <location>
        <position position="1037"/>
    </location>
</feature>
<dbReference type="PROSITE" id="PS00156">
    <property type="entry name" value="OMPDECASE"/>
    <property type="match status" value="1"/>
</dbReference>
<dbReference type="InterPro" id="IPR014732">
    <property type="entry name" value="OMPdecase"/>
</dbReference>
<dbReference type="GO" id="GO:0044205">
    <property type="term" value="P:'de novo' UMP biosynthetic process"/>
    <property type="evidence" value="ECO:0007669"/>
    <property type="project" value="UniProtKB-UniPathway"/>
</dbReference>
<evidence type="ECO:0000256" key="9">
    <source>
        <dbReference type="RuleBase" id="RU000512"/>
    </source>
</evidence>
<dbReference type="UniPathway" id="UPA00070">
    <property type="reaction ID" value="UER00120"/>
</dbReference>
<feature type="binding site" evidence="8">
    <location>
        <position position="999"/>
    </location>
    <ligand>
        <name>substrate</name>
    </ligand>
</feature>
<feature type="binding site" evidence="8">
    <location>
        <position position="1190"/>
    </location>
    <ligand>
        <name>substrate</name>
    </ligand>
</feature>
<dbReference type="Gene3D" id="3.20.20.70">
    <property type="entry name" value="Aldolase class I"/>
    <property type="match status" value="1"/>
</dbReference>
<organism evidence="13 14">
    <name type="scientific">Fasciola hepatica</name>
    <name type="common">Liver fluke</name>
    <dbReference type="NCBI Taxonomy" id="6192"/>
    <lineage>
        <taxon>Eukaryota</taxon>
        <taxon>Metazoa</taxon>
        <taxon>Spiralia</taxon>
        <taxon>Lophotrochozoa</taxon>
        <taxon>Platyhelminthes</taxon>
        <taxon>Trematoda</taxon>
        <taxon>Digenea</taxon>
        <taxon>Plagiorchiida</taxon>
        <taxon>Echinostomata</taxon>
        <taxon>Echinostomatoidea</taxon>
        <taxon>Fasciolidae</taxon>
        <taxon>Fasciola</taxon>
    </lineage>
</organism>
<dbReference type="CDD" id="cd04725">
    <property type="entry name" value="OMP_decarboxylase_like"/>
    <property type="match status" value="1"/>
</dbReference>
<dbReference type="GO" id="GO:0004590">
    <property type="term" value="F:orotidine-5'-phosphate decarboxylase activity"/>
    <property type="evidence" value="ECO:0007669"/>
    <property type="project" value="UniProtKB-EC"/>
</dbReference>
<dbReference type="NCBIfam" id="TIGR01740">
    <property type="entry name" value="pyrF"/>
    <property type="match status" value="1"/>
</dbReference>
<dbReference type="InterPro" id="IPR013785">
    <property type="entry name" value="Aldolase_TIM"/>
</dbReference>
<keyword evidence="14" id="KW-1185">Reference proteome</keyword>
<sequence length="1213" mass="132833">MDDEELTQDILDQFDLICTQQQLQNVNVSNVSVDRFSSLVLRGNAPEFSNDVQSSLSRTSSLDRRKVKNPEAFADRTVESPAVIERLNREVASLREELYMKLGELATLKDSSSRTNALKSDAIVRLENSLACQREEFQRKISELTAQLASKEADYRTVTTELTLVREQFSNVRLPVAQDRSNDFSPASQLIASMVTSPFGSATPNGMPNKAHQPSFGSPSNDHLPAPVTPVPSRRRPLMGGTWRLDHLNRCDPTNRTYVTPRYHEEPSMQQALPINTVESTQYCQQEGEGIPRKRRRQNRSFSGSPVVSEIDDRVKPMVDTAVETDPLMQALPTSSVGPLRCRSNVLRFGLAYSGCFTEPSGLHGLASSLLSINMTALNTDSEILARNKENVAPLTVNGRSPIATDVPSTNIFSDVLDTDDYLFGLSSLVSGDCDGTFGSYEKEITQNELGAITKKALNAVPHLLKNIEKSIQSLSALRWKREPSPLDPSGDTDKSCAQRMEEIGQPPKLNPSVLCPTDDGGISYLGEDPFAGAPASQMVAPLINPPSRSGFSRSPANPFHTPGQLFLSAPADFHSVVTADSSQTNSTLPLPLPVRTSLEQGIRGLKRIQCLLKALQSWRLSSSGEPNNNHSSVHTDLQMLSVTISDLITRLVNGLAEFILWRFLQNSLPSHSVVSSNIHVLPYQQSATQSQSGFQLSSAGLNSAQPDSSIPEEIGHYLTRLSEMSLNLAALAACCVDSVKSETESNSAKFEWKLSPVNCMIIAVGISYSSEIDRGAGNPVEMSDWHLSSTSNEGSKEILFVQLLRYMLSRGHWDLGHQDLDWSTQWLGGPTCTSRGEISAMASFSKKDIVLAFHDLGVVKFGEFRLKSGVLSPIYLDLRLIISVPQLMCMAVQENLPMVMCRKEAKSYGTKQLVEGTWKPGQQCLVIEDVITSGSSLAGVVEAPVAPQSIAFYPRMKAKLDQLIQSKSTQLCVAIDTNDSTYLLKMADKLGPKICALKLHLDILQFDCSPDPFIDQLRGLATKHGFLIVEDRKLADIGQTVFNQLHYGIFHIAEWCDLVTVHGLPGPGIFDAFRKINARLAEKGDSAHHVGALVVAQLSSKDNLADVAYGTRCVEMCKSHTDIVAGFVTQNPVMPAGFTTASFYYWVPGVRTDTMTDQLGQNYACPSKVLKRFPTNSSGQTNVIMIVGRGITEALEPVAAAEEYRKASISSQ</sequence>
<feature type="binding site" evidence="8">
    <location>
        <position position="1189"/>
    </location>
    <ligand>
        <name>substrate</name>
    </ligand>
</feature>
<evidence type="ECO:0000256" key="6">
    <source>
        <dbReference type="ARBA" id="ARBA00023239"/>
    </source>
</evidence>
<dbReference type="InterPro" id="IPR029057">
    <property type="entry name" value="PRTase-like"/>
</dbReference>